<organism evidence="5 6">
    <name type="scientific">Ferrimonas pelagia</name>
    <dbReference type="NCBI Taxonomy" id="1177826"/>
    <lineage>
        <taxon>Bacteria</taxon>
        <taxon>Pseudomonadati</taxon>
        <taxon>Pseudomonadota</taxon>
        <taxon>Gammaproteobacteria</taxon>
        <taxon>Alteromonadales</taxon>
        <taxon>Ferrimonadaceae</taxon>
        <taxon>Ferrimonas</taxon>
    </lineage>
</organism>
<comment type="cofactor">
    <cofactor evidence="1">
        <name>Zn(2+)</name>
        <dbReference type="ChEBI" id="CHEBI:29105"/>
    </cofactor>
</comment>
<dbReference type="PANTHER" id="PTHR31817">
    <property type="match status" value="1"/>
</dbReference>
<dbReference type="Pfam" id="PF05013">
    <property type="entry name" value="FGase"/>
    <property type="match status" value="1"/>
</dbReference>
<proteinExistence type="predicted"/>
<sequence length="662" mass="75024">MPTYSLEQAIGLIRKGESFAGHIEEGSFYLKIDAYLPVVCTAIHAGHRVRDELVPNCLLTREERYFEEDPFTDEVISSQPITLVGCDSRFEYDLNRSMTLSTYYKSAWGKQVWKKTLSTRQRSASHGKHSAFYRLYEALIAKLESMFSHVIVFDLHSYNYQRIETPTPVFNVGTEQIDKERWGEVVARFCQELNTIELPNLSVDAKLDAVFAGRGYLIAHTNAHFDRTLVLPTEIKKIYMDETTGEAYPLVVDGLKLGLKHAFSATSAFFERKHNRKRKARKADMLSSAIDPALLKLDDSLYRLARGVDTLLYVNPLNLHSERRRFAASPRRYQPNYRYRQLALDPSVFREQMYRLPLERIDDPALKQLYSAAVDNLAMKIDLISSVGTDQFLYNSLRHYGQPSEGDLKNAAFLLHAADLDSETSERIGAEQAQELLSAQAQQWGLECKVALSGQLAARAMVVNDSPKLLLNRYARFELSELANLAQHELGVHVATTLNARKQPLKLLRLGLPGSTFTQEGIAILAEFTSGEMKLSRLKQLAARVIAVDSMVRREGFLNTFERLHETHGLEMDEAFTITSRVYRGGGFTKDHLYLSGFLAMLRASETRPLDNLLLGKTGFDHLDLLDELVQRGWLKPGQAYVRLANSSEQAGIIPFLVRSMR</sequence>
<name>A0ABP9FAW4_9GAMM</name>
<dbReference type="InterPro" id="IPR012548">
    <property type="entry name" value="MATCAP"/>
</dbReference>
<evidence type="ECO:0000256" key="4">
    <source>
        <dbReference type="ARBA" id="ARBA00023049"/>
    </source>
</evidence>
<keyword evidence="4" id="KW-0482">Metalloprotease</keyword>
<dbReference type="Proteomes" id="UP001499988">
    <property type="component" value="Unassembled WGS sequence"/>
</dbReference>
<keyword evidence="3" id="KW-0378">Hydrolase</keyword>
<keyword evidence="6" id="KW-1185">Reference proteome</keyword>
<keyword evidence="2" id="KW-0645">Protease</keyword>
<dbReference type="NCBIfam" id="TIGR02421">
    <property type="entry name" value="QEGLA"/>
    <property type="match status" value="1"/>
</dbReference>
<evidence type="ECO:0000256" key="2">
    <source>
        <dbReference type="ARBA" id="ARBA00022670"/>
    </source>
</evidence>
<comment type="caution">
    <text evidence="5">The sequence shown here is derived from an EMBL/GenBank/DDBJ whole genome shotgun (WGS) entry which is preliminary data.</text>
</comment>
<dbReference type="SUPFAM" id="SSF53187">
    <property type="entry name" value="Zn-dependent exopeptidases"/>
    <property type="match status" value="1"/>
</dbReference>
<dbReference type="InterPro" id="IPR007709">
    <property type="entry name" value="N-FG_amidohydro"/>
</dbReference>
<dbReference type="Gene3D" id="3.40.630.40">
    <property type="entry name" value="Zn-dependent exopeptidases"/>
    <property type="match status" value="1"/>
</dbReference>
<evidence type="ECO:0000256" key="1">
    <source>
        <dbReference type="ARBA" id="ARBA00001947"/>
    </source>
</evidence>
<protein>
    <submittedName>
        <fullName evidence="5">Flavohemoglobin expression-modulating QEGLA motif protein</fullName>
    </submittedName>
</protein>
<evidence type="ECO:0000313" key="6">
    <source>
        <dbReference type="Proteomes" id="UP001499988"/>
    </source>
</evidence>
<dbReference type="SMART" id="SM01154">
    <property type="entry name" value="DUF1704"/>
    <property type="match status" value="1"/>
</dbReference>
<dbReference type="RefSeq" id="WP_345336696.1">
    <property type="nucleotide sequence ID" value="NZ_BAABJZ010000099.1"/>
</dbReference>
<dbReference type="Pfam" id="PF08014">
    <property type="entry name" value="MATCAP"/>
    <property type="match status" value="1"/>
</dbReference>
<gene>
    <name evidence="5" type="ORF">GCM10023333_34370</name>
</gene>
<evidence type="ECO:0000313" key="5">
    <source>
        <dbReference type="EMBL" id="GAA4898118.1"/>
    </source>
</evidence>
<accession>A0ABP9FAW4</accession>
<dbReference type="InterPro" id="IPR012656">
    <property type="entry name" value="CHP02421_QEGLA"/>
</dbReference>
<dbReference type="PANTHER" id="PTHR31817:SF0">
    <property type="entry name" value="CHROMOSOME UNDETERMINED SCAFFOLD_67, WHOLE GENOME SHOTGUN SEQUENCE"/>
    <property type="match status" value="1"/>
</dbReference>
<evidence type="ECO:0000256" key="3">
    <source>
        <dbReference type="ARBA" id="ARBA00022801"/>
    </source>
</evidence>
<dbReference type="EMBL" id="BAABJZ010000099">
    <property type="protein sequence ID" value="GAA4898118.1"/>
    <property type="molecule type" value="Genomic_DNA"/>
</dbReference>
<reference evidence="6" key="1">
    <citation type="journal article" date="2019" name="Int. J. Syst. Evol. Microbiol.">
        <title>The Global Catalogue of Microorganisms (GCM) 10K type strain sequencing project: providing services to taxonomists for standard genome sequencing and annotation.</title>
        <authorList>
            <consortium name="The Broad Institute Genomics Platform"/>
            <consortium name="The Broad Institute Genome Sequencing Center for Infectious Disease"/>
            <person name="Wu L."/>
            <person name="Ma J."/>
        </authorList>
    </citation>
    <scope>NUCLEOTIDE SEQUENCE [LARGE SCALE GENOMIC DNA]</scope>
    <source>
        <strain evidence="6">JCM 18401</strain>
    </source>
</reference>